<dbReference type="EMBL" id="BGPR01053870">
    <property type="protein sequence ID" value="GBO30671.1"/>
    <property type="molecule type" value="Genomic_DNA"/>
</dbReference>
<comment type="caution">
    <text evidence="1">The sequence shown here is derived from an EMBL/GenBank/DDBJ whole genome shotgun (WGS) entry which is preliminary data.</text>
</comment>
<name>A0A4Y2W1C7_ARAVE</name>
<sequence>MLTEEKAYCGNILIFQYRNIRSRNLPCPQNYYYAWGENCIPNKKFEALTRKHVLPGYHELSSFQCRQWMHHHLQNGMLVLRSLLCSGLIAFLRSTQYSRSPVYLHHCGGASSEHNARATYFAVYNKDSSRILLEKLSSYNQGPLHLSDFLVIRVGDPSEAYLLQTSPPNRPIARLIGQVQANESFTKNLFSTRI</sequence>
<dbReference type="AlphaFoldDB" id="A0A4Y2W1C7"/>
<organism evidence="1 3">
    <name type="scientific">Araneus ventricosus</name>
    <name type="common">Orbweaver spider</name>
    <name type="synonym">Epeira ventricosa</name>
    <dbReference type="NCBI Taxonomy" id="182803"/>
    <lineage>
        <taxon>Eukaryota</taxon>
        <taxon>Metazoa</taxon>
        <taxon>Ecdysozoa</taxon>
        <taxon>Arthropoda</taxon>
        <taxon>Chelicerata</taxon>
        <taxon>Arachnida</taxon>
        <taxon>Araneae</taxon>
        <taxon>Araneomorphae</taxon>
        <taxon>Entelegynae</taxon>
        <taxon>Araneoidea</taxon>
        <taxon>Araneidae</taxon>
        <taxon>Araneus</taxon>
    </lineage>
</organism>
<evidence type="ECO:0000313" key="3">
    <source>
        <dbReference type="Proteomes" id="UP000499080"/>
    </source>
</evidence>
<evidence type="ECO:0000313" key="2">
    <source>
        <dbReference type="EMBL" id="GBO30875.1"/>
    </source>
</evidence>
<dbReference type="Proteomes" id="UP000499080">
    <property type="component" value="Unassembled WGS sequence"/>
</dbReference>
<keyword evidence="3" id="KW-1185">Reference proteome</keyword>
<reference evidence="1 3" key="1">
    <citation type="journal article" date="2019" name="Sci. Rep.">
        <title>Orb-weaving spider Araneus ventricosus genome elucidates the spidroin gene catalogue.</title>
        <authorList>
            <person name="Kono N."/>
            <person name="Nakamura H."/>
            <person name="Ohtoshi R."/>
            <person name="Moran D.A.P."/>
            <person name="Shinohara A."/>
            <person name="Yoshida Y."/>
            <person name="Fujiwara M."/>
            <person name="Mori M."/>
            <person name="Tomita M."/>
            <person name="Arakawa K."/>
        </authorList>
    </citation>
    <scope>NUCLEOTIDE SEQUENCE [LARGE SCALE GENOMIC DNA]</scope>
</reference>
<accession>A0A4Y2W1C7</accession>
<proteinExistence type="predicted"/>
<evidence type="ECO:0000313" key="1">
    <source>
        <dbReference type="EMBL" id="GBO30671.1"/>
    </source>
</evidence>
<gene>
    <name evidence="1" type="ORF">AVEN_85027_1</name>
    <name evidence="2" type="ORF">AVEN_87647_1</name>
</gene>
<dbReference type="EMBL" id="BGPR01054081">
    <property type="protein sequence ID" value="GBO30875.1"/>
    <property type="molecule type" value="Genomic_DNA"/>
</dbReference>
<protein>
    <submittedName>
        <fullName evidence="1">Uncharacterized protein</fullName>
    </submittedName>
</protein>
<dbReference type="OrthoDB" id="7320873at2759"/>